<dbReference type="SUPFAM" id="SSF46785">
    <property type="entry name" value="Winged helix' DNA-binding domain"/>
    <property type="match status" value="1"/>
</dbReference>
<dbReference type="Pfam" id="PF07729">
    <property type="entry name" value="FCD"/>
    <property type="match status" value="1"/>
</dbReference>
<dbReference type="CDD" id="cd07377">
    <property type="entry name" value="WHTH_GntR"/>
    <property type="match status" value="1"/>
</dbReference>
<dbReference type="InterPro" id="IPR011711">
    <property type="entry name" value="GntR_C"/>
</dbReference>
<keyword evidence="3" id="KW-0804">Transcription</keyword>
<gene>
    <name evidence="6" type="ORF">GCM10023153_17820</name>
</gene>
<dbReference type="InterPro" id="IPR036388">
    <property type="entry name" value="WH-like_DNA-bd_sf"/>
</dbReference>
<dbReference type="PANTHER" id="PTHR43537">
    <property type="entry name" value="TRANSCRIPTIONAL REGULATOR, GNTR FAMILY"/>
    <property type="match status" value="1"/>
</dbReference>
<dbReference type="InterPro" id="IPR036390">
    <property type="entry name" value="WH_DNA-bd_sf"/>
</dbReference>
<proteinExistence type="predicted"/>
<dbReference type="Gene3D" id="1.10.10.10">
    <property type="entry name" value="Winged helix-like DNA-binding domain superfamily/Winged helix DNA-binding domain"/>
    <property type="match status" value="1"/>
</dbReference>
<dbReference type="RefSeq" id="WP_159900279.1">
    <property type="nucleotide sequence ID" value="NZ_BAABFX010000026.1"/>
</dbReference>
<dbReference type="PRINTS" id="PR00035">
    <property type="entry name" value="HTHGNTR"/>
</dbReference>
<dbReference type="EMBL" id="BAABFX010000026">
    <property type="protein sequence ID" value="GAA4395638.1"/>
    <property type="molecule type" value="Genomic_DNA"/>
</dbReference>
<comment type="caution">
    <text evidence="6">The sequence shown here is derived from an EMBL/GenBank/DDBJ whole genome shotgun (WGS) entry which is preliminary data.</text>
</comment>
<evidence type="ECO:0000256" key="1">
    <source>
        <dbReference type="ARBA" id="ARBA00023015"/>
    </source>
</evidence>
<dbReference type="PANTHER" id="PTHR43537:SF24">
    <property type="entry name" value="GLUCONATE OPERON TRANSCRIPTIONAL REPRESSOR"/>
    <property type="match status" value="1"/>
</dbReference>
<evidence type="ECO:0000313" key="7">
    <source>
        <dbReference type="Proteomes" id="UP001500390"/>
    </source>
</evidence>
<dbReference type="InterPro" id="IPR008920">
    <property type="entry name" value="TF_FadR/GntR_C"/>
</dbReference>
<keyword evidence="7" id="KW-1185">Reference proteome</keyword>
<keyword evidence="1" id="KW-0805">Transcription regulation</keyword>
<dbReference type="InterPro" id="IPR000524">
    <property type="entry name" value="Tscrpt_reg_HTH_GntR"/>
</dbReference>
<dbReference type="Proteomes" id="UP001500390">
    <property type="component" value="Unassembled WGS sequence"/>
</dbReference>
<reference evidence="7" key="1">
    <citation type="journal article" date="2019" name="Int. J. Syst. Evol. Microbiol.">
        <title>The Global Catalogue of Microorganisms (GCM) 10K type strain sequencing project: providing services to taxonomists for standard genome sequencing and annotation.</title>
        <authorList>
            <consortium name="The Broad Institute Genomics Platform"/>
            <consortium name="The Broad Institute Genome Sequencing Center for Infectious Disease"/>
            <person name="Wu L."/>
            <person name="Ma J."/>
        </authorList>
    </citation>
    <scope>NUCLEOTIDE SEQUENCE [LARGE SCALE GENOMIC DNA]</scope>
    <source>
        <strain evidence="7">JCM 17738</strain>
    </source>
</reference>
<evidence type="ECO:0000256" key="4">
    <source>
        <dbReference type="SAM" id="MobiDB-lite"/>
    </source>
</evidence>
<dbReference type="PROSITE" id="PS50949">
    <property type="entry name" value="HTH_GNTR"/>
    <property type="match status" value="1"/>
</dbReference>
<feature type="region of interest" description="Disordered" evidence="4">
    <location>
        <begin position="86"/>
        <end position="105"/>
    </location>
</feature>
<evidence type="ECO:0000256" key="2">
    <source>
        <dbReference type="ARBA" id="ARBA00023125"/>
    </source>
</evidence>
<evidence type="ECO:0000256" key="3">
    <source>
        <dbReference type="ARBA" id="ARBA00023163"/>
    </source>
</evidence>
<dbReference type="Gene3D" id="1.20.120.530">
    <property type="entry name" value="GntR ligand-binding domain-like"/>
    <property type="match status" value="1"/>
</dbReference>
<accession>A0ABP8JT37</accession>
<evidence type="ECO:0000259" key="5">
    <source>
        <dbReference type="PROSITE" id="PS50949"/>
    </source>
</evidence>
<sequence>MTPEQPSPPPTRLPDAVLRPAVGNVFETTVEQLATAIRLGVFVVGEQLPPERDLADRLAISRNTLREAIAALRDAGLVETRRGRGGGTIVTDAGHAPGRAGEPSAVSGIRRGAALEDALDFRRVVEPGAARLAATRTLSGDQRVWLLESCRAVREADPAAHRIADSRLHLAIATVTGSPMVVEAVTRAQAALGELLGAIPVLRTNIEHSHDQHDTIVEAILTGDPDTARTTMEEHCDATSALLRGLIG</sequence>
<feature type="domain" description="HTH gntR-type" evidence="5">
    <location>
        <begin position="23"/>
        <end position="93"/>
    </location>
</feature>
<dbReference type="SMART" id="SM00895">
    <property type="entry name" value="FCD"/>
    <property type="match status" value="1"/>
</dbReference>
<keyword evidence="2" id="KW-0238">DNA-binding</keyword>
<evidence type="ECO:0000313" key="6">
    <source>
        <dbReference type="EMBL" id="GAA4395638.1"/>
    </source>
</evidence>
<dbReference type="SUPFAM" id="SSF48008">
    <property type="entry name" value="GntR ligand-binding domain-like"/>
    <property type="match status" value="1"/>
</dbReference>
<protein>
    <submittedName>
        <fullName evidence="6">GntR family transcriptional regulator</fullName>
    </submittedName>
</protein>
<dbReference type="Pfam" id="PF00392">
    <property type="entry name" value="GntR"/>
    <property type="match status" value="1"/>
</dbReference>
<name>A0ABP8JT37_9MICO</name>
<dbReference type="SMART" id="SM00345">
    <property type="entry name" value="HTH_GNTR"/>
    <property type="match status" value="1"/>
</dbReference>
<organism evidence="6 7">
    <name type="scientific">Ornithinibacter aureus</name>
    <dbReference type="NCBI Taxonomy" id="622664"/>
    <lineage>
        <taxon>Bacteria</taxon>
        <taxon>Bacillati</taxon>
        <taxon>Actinomycetota</taxon>
        <taxon>Actinomycetes</taxon>
        <taxon>Micrococcales</taxon>
        <taxon>Intrasporangiaceae</taxon>
        <taxon>Ornithinibacter</taxon>
    </lineage>
</organism>